<sequence>MVGPEKATQMDISQFKKYSGKTFKPRTVALTFSQLRAIYPFFPFFMTQGFIPDNPVEFIDPVPTPPPTPKWLTRND</sequence>
<dbReference type="RefSeq" id="WP_155477751.1">
    <property type="nucleotide sequence ID" value="NZ_WNKU01000031.1"/>
</dbReference>
<protein>
    <submittedName>
        <fullName evidence="1">Uncharacterized protein</fullName>
    </submittedName>
</protein>
<name>A0A6I3SPQ6_HELMO</name>
<comment type="caution">
    <text evidence="1">The sequence shown here is derived from an EMBL/GenBank/DDBJ whole genome shotgun (WGS) entry which is preliminary data.</text>
</comment>
<organism evidence="1 2">
    <name type="scientific">Heliobacterium mobile</name>
    <name type="common">Heliobacillus mobilis</name>
    <dbReference type="NCBI Taxonomy" id="28064"/>
    <lineage>
        <taxon>Bacteria</taxon>
        <taxon>Bacillati</taxon>
        <taxon>Bacillota</taxon>
        <taxon>Clostridia</taxon>
        <taxon>Eubacteriales</taxon>
        <taxon>Heliobacteriaceae</taxon>
        <taxon>Heliobacterium</taxon>
    </lineage>
</organism>
<evidence type="ECO:0000313" key="1">
    <source>
        <dbReference type="EMBL" id="MTV50675.1"/>
    </source>
</evidence>
<keyword evidence="2" id="KW-1185">Reference proteome</keyword>
<dbReference type="AlphaFoldDB" id="A0A6I3SPQ6"/>
<accession>A0A6I3SPQ6</accession>
<proteinExistence type="predicted"/>
<gene>
    <name evidence="1" type="ORF">GJ688_17200</name>
</gene>
<dbReference type="Proteomes" id="UP000430670">
    <property type="component" value="Unassembled WGS sequence"/>
</dbReference>
<dbReference type="EMBL" id="WNKU01000031">
    <property type="protein sequence ID" value="MTV50675.1"/>
    <property type="molecule type" value="Genomic_DNA"/>
</dbReference>
<evidence type="ECO:0000313" key="2">
    <source>
        <dbReference type="Proteomes" id="UP000430670"/>
    </source>
</evidence>
<reference evidence="1 2" key="1">
    <citation type="submission" date="2019-11" db="EMBL/GenBank/DDBJ databases">
        <title>Whole-genome sequence of a the green, strictly anaerobic photosynthetic bacterium Heliobacillus mobilis DSM 6151.</title>
        <authorList>
            <person name="Kyndt J.A."/>
            <person name="Meyer T.E."/>
        </authorList>
    </citation>
    <scope>NUCLEOTIDE SEQUENCE [LARGE SCALE GENOMIC DNA]</scope>
    <source>
        <strain evidence="1 2">DSM 6151</strain>
    </source>
</reference>
<dbReference type="OrthoDB" id="184666at2"/>